<gene>
    <name evidence="1" type="ORF">MRB53_003184</name>
</gene>
<keyword evidence="2" id="KW-1185">Reference proteome</keyword>
<dbReference type="EMBL" id="CM056809">
    <property type="protein sequence ID" value="KAJ8650161.1"/>
    <property type="molecule type" value="Genomic_DNA"/>
</dbReference>
<protein>
    <submittedName>
        <fullName evidence="1">Uncharacterized protein</fullName>
    </submittedName>
</protein>
<reference evidence="1 2" key="1">
    <citation type="journal article" date="2022" name="Hortic Res">
        <title>A haplotype resolved chromosomal level avocado genome allows analysis of novel avocado genes.</title>
        <authorList>
            <person name="Nath O."/>
            <person name="Fletcher S.J."/>
            <person name="Hayward A."/>
            <person name="Shaw L.M."/>
            <person name="Masouleh A.K."/>
            <person name="Furtado A."/>
            <person name="Henry R.J."/>
            <person name="Mitter N."/>
        </authorList>
    </citation>
    <scope>NUCLEOTIDE SEQUENCE [LARGE SCALE GENOMIC DNA]</scope>
    <source>
        <strain evidence="2">cv. Hass</strain>
    </source>
</reference>
<name>A0ACC2MWV0_PERAE</name>
<proteinExistence type="predicted"/>
<accession>A0ACC2MWV0</accession>
<organism evidence="1 2">
    <name type="scientific">Persea americana</name>
    <name type="common">Avocado</name>
    <dbReference type="NCBI Taxonomy" id="3435"/>
    <lineage>
        <taxon>Eukaryota</taxon>
        <taxon>Viridiplantae</taxon>
        <taxon>Streptophyta</taxon>
        <taxon>Embryophyta</taxon>
        <taxon>Tracheophyta</taxon>
        <taxon>Spermatophyta</taxon>
        <taxon>Magnoliopsida</taxon>
        <taxon>Magnoliidae</taxon>
        <taxon>Laurales</taxon>
        <taxon>Lauraceae</taxon>
        <taxon>Persea</taxon>
    </lineage>
</organism>
<feature type="non-terminal residue" evidence="1">
    <location>
        <position position="1"/>
    </location>
</feature>
<dbReference type="Proteomes" id="UP001234297">
    <property type="component" value="Chromosome 1"/>
</dbReference>
<evidence type="ECO:0000313" key="1">
    <source>
        <dbReference type="EMBL" id="KAJ8650161.1"/>
    </source>
</evidence>
<sequence>SSQLPDVTPTKERTPEATERALEDDRHAGSNAGMILEKTIGPPFHWLSQAKK</sequence>
<evidence type="ECO:0000313" key="2">
    <source>
        <dbReference type="Proteomes" id="UP001234297"/>
    </source>
</evidence>
<comment type="caution">
    <text evidence="1">The sequence shown here is derived from an EMBL/GenBank/DDBJ whole genome shotgun (WGS) entry which is preliminary data.</text>
</comment>